<dbReference type="SUPFAM" id="SSF51735">
    <property type="entry name" value="NAD(P)-binding Rossmann-fold domains"/>
    <property type="match status" value="1"/>
</dbReference>
<gene>
    <name evidence="2" type="ORF">RB602_04675</name>
</gene>
<dbReference type="PANTHER" id="PTHR43943:SF2">
    <property type="entry name" value="DEHYDROGENASE_REDUCTASE 4"/>
    <property type="match status" value="1"/>
</dbReference>
<dbReference type="InterPro" id="IPR020904">
    <property type="entry name" value="Sc_DH/Rdtase_CS"/>
</dbReference>
<evidence type="ECO:0000313" key="3">
    <source>
        <dbReference type="Proteomes" id="UP001302429"/>
    </source>
</evidence>
<dbReference type="InterPro" id="IPR036291">
    <property type="entry name" value="NAD(P)-bd_dom_sf"/>
</dbReference>
<organism evidence="2 3">
    <name type="scientific">Alterisphingorhabdus coralli</name>
    <dbReference type="NCBI Taxonomy" id="3071408"/>
    <lineage>
        <taxon>Bacteria</taxon>
        <taxon>Pseudomonadati</taxon>
        <taxon>Pseudomonadota</taxon>
        <taxon>Alphaproteobacteria</taxon>
        <taxon>Sphingomonadales</taxon>
        <taxon>Sphingomonadaceae</taxon>
        <taxon>Alterisphingorhabdus (ex Yan et al. 2024)</taxon>
    </lineage>
</organism>
<proteinExistence type="inferred from homology"/>
<comment type="similarity">
    <text evidence="1">Belongs to the short-chain dehydrogenases/reductases (SDR) family.</text>
</comment>
<dbReference type="AlphaFoldDB" id="A0AA97F8Q2"/>
<evidence type="ECO:0000313" key="2">
    <source>
        <dbReference type="EMBL" id="WOE76018.1"/>
    </source>
</evidence>
<dbReference type="InterPro" id="IPR002347">
    <property type="entry name" value="SDR_fam"/>
</dbReference>
<keyword evidence="3" id="KW-1185">Reference proteome</keyword>
<reference evidence="2 3" key="1">
    <citation type="submission" date="2023-10" db="EMBL/GenBank/DDBJ databases">
        <title>Complete genome sequence of a Sphingomonadaceae bacterium.</title>
        <authorList>
            <person name="Yan C."/>
        </authorList>
    </citation>
    <scope>NUCLEOTIDE SEQUENCE [LARGE SCALE GENOMIC DNA]</scope>
    <source>
        <strain evidence="2 3">SCSIO 66989</strain>
    </source>
</reference>
<dbReference type="Proteomes" id="UP001302429">
    <property type="component" value="Chromosome"/>
</dbReference>
<dbReference type="CDD" id="cd05233">
    <property type="entry name" value="SDR_c"/>
    <property type="match status" value="1"/>
</dbReference>
<dbReference type="KEGG" id="acoa:RB602_04675"/>
<sequence>MARFDGKKVLITGGTSGIGLAGAKIIAQEGGTVAITGTNQGRLDAALAALPEGTIGFTNDAGDPQAAKVLAETVKEKMGGVDGIWLNAGFGTFRANTDEAVESFDAMTNVNVRGPVLQMAELIPAINEGGSVVVTASVAPYLGQAQGAVYSATKGAVTALTRSWASDLAPRNIRVNSVAPGPIETNFFDGMGLTDEQVEKFTQNIASQVPLGRFGTSEEAAEVALFLLSDQASYVTGSQFMVDGGMTLR</sequence>
<dbReference type="RefSeq" id="WP_317083413.1">
    <property type="nucleotide sequence ID" value="NZ_CP136594.1"/>
</dbReference>
<dbReference type="EMBL" id="CP136594">
    <property type="protein sequence ID" value="WOE76018.1"/>
    <property type="molecule type" value="Genomic_DNA"/>
</dbReference>
<dbReference type="PANTHER" id="PTHR43943">
    <property type="entry name" value="DEHYDROGENASE/REDUCTASE (SDR FAMILY) MEMBER 4"/>
    <property type="match status" value="1"/>
</dbReference>
<dbReference type="FunFam" id="3.40.50.720:FF:000084">
    <property type="entry name" value="Short-chain dehydrogenase reductase"/>
    <property type="match status" value="1"/>
</dbReference>
<dbReference type="PROSITE" id="PS00061">
    <property type="entry name" value="ADH_SHORT"/>
    <property type="match status" value="1"/>
</dbReference>
<dbReference type="PRINTS" id="PR00081">
    <property type="entry name" value="GDHRDH"/>
</dbReference>
<dbReference type="Gene3D" id="3.40.50.720">
    <property type="entry name" value="NAD(P)-binding Rossmann-like Domain"/>
    <property type="match status" value="1"/>
</dbReference>
<protein>
    <submittedName>
        <fullName evidence="2">SDR family oxidoreductase</fullName>
    </submittedName>
</protein>
<accession>A0AA97F8Q2</accession>
<dbReference type="Pfam" id="PF13561">
    <property type="entry name" value="adh_short_C2"/>
    <property type="match status" value="1"/>
</dbReference>
<evidence type="ECO:0000256" key="1">
    <source>
        <dbReference type="ARBA" id="ARBA00006484"/>
    </source>
</evidence>
<dbReference type="PRINTS" id="PR00080">
    <property type="entry name" value="SDRFAMILY"/>
</dbReference>
<name>A0AA97F8Q2_9SPHN</name>